<dbReference type="PRINTS" id="PR00080">
    <property type="entry name" value="SDRFAMILY"/>
</dbReference>
<keyword evidence="2" id="KW-0560">Oxidoreductase</keyword>
<reference evidence="5 6" key="1">
    <citation type="submission" date="2018-07" db="EMBL/GenBank/DDBJ databases">
        <title>Genome sequencing of Moraxellaceae gen. HYN0046.</title>
        <authorList>
            <person name="Kim M."/>
            <person name="Yi H."/>
        </authorList>
    </citation>
    <scope>NUCLEOTIDE SEQUENCE [LARGE SCALE GENOMIC DNA]</scope>
    <source>
        <strain evidence="5 6">HYN0046</strain>
    </source>
</reference>
<gene>
    <name evidence="5" type="ORF">HYN46_10770</name>
</gene>
<dbReference type="PRINTS" id="PR00081">
    <property type="entry name" value="GDHRDH"/>
</dbReference>
<dbReference type="SMART" id="SM00822">
    <property type="entry name" value="PKS_KR"/>
    <property type="match status" value="1"/>
</dbReference>
<comment type="similarity">
    <text evidence="1 3">Belongs to the short-chain dehydrogenases/reductases (SDR) family.</text>
</comment>
<dbReference type="RefSeq" id="WP_114899387.1">
    <property type="nucleotide sequence ID" value="NZ_CP031222.1"/>
</dbReference>
<dbReference type="SUPFAM" id="SSF51735">
    <property type="entry name" value="NAD(P)-binding Rossmann-fold domains"/>
    <property type="match status" value="1"/>
</dbReference>
<dbReference type="InterPro" id="IPR002347">
    <property type="entry name" value="SDR_fam"/>
</dbReference>
<dbReference type="InterPro" id="IPR020904">
    <property type="entry name" value="Sc_DH/Rdtase_CS"/>
</dbReference>
<keyword evidence="6" id="KW-1185">Reference proteome</keyword>
<dbReference type="GO" id="GO:0016491">
    <property type="term" value="F:oxidoreductase activity"/>
    <property type="evidence" value="ECO:0007669"/>
    <property type="project" value="UniProtKB-KW"/>
</dbReference>
<dbReference type="Proteomes" id="UP000253940">
    <property type="component" value="Chromosome"/>
</dbReference>
<dbReference type="PANTHER" id="PTHR44196:SF1">
    <property type="entry name" value="DEHYDROGENASE_REDUCTASE SDR FAMILY MEMBER 7B"/>
    <property type="match status" value="1"/>
</dbReference>
<dbReference type="OrthoDB" id="9806974at2"/>
<dbReference type="KEGG" id="mbah:HYN46_10770"/>
<evidence type="ECO:0000256" key="2">
    <source>
        <dbReference type="ARBA" id="ARBA00023002"/>
    </source>
</evidence>
<dbReference type="InterPro" id="IPR036291">
    <property type="entry name" value="NAD(P)-bd_dom_sf"/>
</dbReference>
<dbReference type="InterPro" id="IPR057326">
    <property type="entry name" value="KR_dom"/>
</dbReference>
<evidence type="ECO:0000256" key="3">
    <source>
        <dbReference type="RuleBase" id="RU000363"/>
    </source>
</evidence>
<dbReference type="EMBL" id="CP031222">
    <property type="protein sequence ID" value="AXI03278.1"/>
    <property type="molecule type" value="Genomic_DNA"/>
</dbReference>
<organism evidence="5 6">
    <name type="scientific">Aquirhabdus parva</name>
    <dbReference type="NCBI Taxonomy" id="2283318"/>
    <lineage>
        <taxon>Bacteria</taxon>
        <taxon>Pseudomonadati</taxon>
        <taxon>Pseudomonadota</taxon>
        <taxon>Gammaproteobacteria</taxon>
        <taxon>Moraxellales</taxon>
        <taxon>Moraxellaceae</taxon>
        <taxon>Aquirhabdus</taxon>
    </lineage>
</organism>
<protein>
    <submittedName>
        <fullName evidence="5">SDR family NAD(P)-dependent oxidoreductase</fullName>
    </submittedName>
</protein>
<dbReference type="Pfam" id="PF00106">
    <property type="entry name" value="adh_short"/>
    <property type="match status" value="1"/>
</dbReference>
<dbReference type="Gene3D" id="3.40.50.720">
    <property type="entry name" value="NAD(P)-binding Rossmann-like Domain"/>
    <property type="match status" value="1"/>
</dbReference>
<dbReference type="AlphaFoldDB" id="A0A345P7L9"/>
<dbReference type="PROSITE" id="PS00061">
    <property type="entry name" value="ADH_SHORT"/>
    <property type="match status" value="1"/>
</dbReference>
<dbReference type="CDD" id="cd05233">
    <property type="entry name" value="SDR_c"/>
    <property type="match status" value="1"/>
</dbReference>
<dbReference type="GO" id="GO:0016020">
    <property type="term" value="C:membrane"/>
    <property type="evidence" value="ECO:0007669"/>
    <property type="project" value="TreeGrafter"/>
</dbReference>
<dbReference type="PANTHER" id="PTHR44196">
    <property type="entry name" value="DEHYDROGENASE/REDUCTASE SDR FAMILY MEMBER 7B"/>
    <property type="match status" value="1"/>
</dbReference>
<accession>A0A345P7L9</accession>
<evidence type="ECO:0000313" key="5">
    <source>
        <dbReference type="EMBL" id="AXI03278.1"/>
    </source>
</evidence>
<feature type="domain" description="Ketoreductase" evidence="4">
    <location>
        <begin position="9"/>
        <end position="191"/>
    </location>
</feature>
<sequence>MKKLDLKDKVILITGASGGIGKAVAEGFYKCGAKLVLTDLSLEALNTTFAEMDHSRVFIATLNVVNMAETKAVVAEAIKRFGRIDVAFANAGIGAKTPTTMLAITDDEFQQIVNVDLFGVWNTIKATLPHIIDAQGHILITASIYAFVNGMANAPYAASKAAVESLGRALRTELAGTGATAGVLYPGWVETPIAKVAFGGHQEATTLVKHAMPGPFGRAVQPSVIADAVIAGVESRASRIIAPKRWIPMSLLRGLLNATSDALLDRDRKVHQLIRSLEKRAIAKHLD</sequence>
<evidence type="ECO:0000313" key="6">
    <source>
        <dbReference type="Proteomes" id="UP000253940"/>
    </source>
</evidence>
<proteinExistence type="inferred from homology"/>
<name>A0A345P7L9_9GAMM</name>
<evidence type="ECO:0000256" key="1">
    <source>
        <dbReference type="ARBA" id="ARBA00006484"/>
    </source>
</evidence>
<evidence type="ECO:0000259" key="4">
    <source>
        <dbReference type="SMART" id="SM00822"/>
    </source>
</evidence>